<organism evidence="1 2">
    <name type="scientific">Zalaria obscura</name>
    <dbReference type="NCBI Taxonomy" id="2024903"/>
    <lineage>
        <taxon>Eukaryota</taxon>
        <taxon>Fungi</taxon>
        <taxon>Dikarya</taxon>
        <taxon>Ascomycota</taxon>
        <taxon>Pezizomycotina</taxon>
        <taxon>Dothideomycetes</taxon>
        <taxon>Dothideomycetidae</taxon>
        <taxon>Dothideales</taxon>
        <taxon>Zalariaceae</taxon>
        <taxon>Zalaria</taxon>
    </lineage>
</organism>
<reference evidence="1" key="1">
    <citation type="submission" date="2024-02" db="EMBL/GenBank/DDBJ databases">
        <title>Metagenome Assembled Genome of Zalaria obscura JY119.</title>
        <authorList>
            <person name="Vighnesh L."/>
            <person name="Jagadeeshwari U."/>
            <person name="Venkata Ramana C."/>
            <person name="Sasikala C."/>
        </authorList>
    </citation>
    <scope>NUCLEOTIDE SEQUENCE</scope>
    <source>
        <strain evidence="1">JY119</strain>
    </source>
</reference>
<dbReference type="EMBL" id="JAMKPW020000001">
    <property type="protein sequence ID" value="KAK8221988.1"/>
    <property type="molecule type" value="Genomic_DNA"/>
</dbReference>
<evidence type="ECO:0000313" key="2">
    <source>
        <dbReference type="Proteomes" id="UP001320706"/>
    </source>
</evidence>
<gene>
    <name evidence="1" type="ORF">M8818_000155</name>
</gene>
<dbReference type="Proteomes" id="UP001320706">
    <property type="component" value="Unassembled WGS sequence"/>
</dbReference>
<comment type="caution">
    <text evidence="1">The sequence shown here is derived from an EMBL/GenBank/DDBJ whole genome shotgun (WGS) entry which is preliminary data.</text>
</comment>
<sequence>MSPDTALTVSDWTVLLSPVCSTSASRHLRFQTSPSAMAVRGQRFELDLSSDEEEHSHADGHVQPISPFNFVADVLERAPSTPAPPQPPTSKNARDGFPMHRKRVGASRFKKSRTTEKHDGVGADNPGGSGRAPGGDDFLTAERRRIDEENSHKLAEMSPEEIEQERKELLQSLDPSLIERLLRRANIGDGESQSDFPGLESQEPPASAKTDKPSKSVKFASSEDVDINESVEESPVHEESLANSDVDVESDSPGSNHNEQHEAASHLHSDGNVHFPRPTQPPSLDPSSPSFLTDLHEKYFPSLPADPEKLEWMNPSKSDDTYSPSQVGLDPRDIRFNFNGALIPPKLAAEIPVTAGLHHHGNAPDAAGYTIQELAMLARSSVPAQRCVAFQTLGRILYRLGKGEFGDPGDGGEGTVGAEDTLGALARGLWGEVEREGAIELCIAESEGEGVAGSRHVSSRAYATEAVWLWQKGGGRRMKAG</sequence>
<evidence type="ECO:0000313" key="1">
    <source>
        <dbReference type="EMBL" id="KAK8221988.1"/>
    </source>
</evidence>
<name>A0ACC3SNS1_9PEZI</name>
<protein>
    <submittedName>
        <fullName evidence="1">Uncharacterized protein</fullName>
    </submittedName>
</protein>
<keyword evidence="2" id="KW-1185">Reference proteome</keyword>
<accession>A0ACC3SNS1</accession>
<proteinExistence type="predicted"/>